<keyword evidence="4" id="KW-0328">Glycosyltransferase</keyword>
<accession>A0AAN7ZFS6</accession>
<feature type="transmembrane region" description="Helical" evidence="11">
    <location>
        <begin position="279"/>
        <end position="299"/>
    </location>
</feature>
<comment type="pathway">
    <text evidence="2">Protein modification; protein glycosylation.</text>
</comment>
<dbReference type="Proteomes" id="UP001329430">
    <property type="component" value="Chromosome 10"/>
</dbReference>
<evidence type="ECO:0000256" key="5">
    <source>
        <dbReference type="ARBA" id="ARBA00022679"/>
    </source>
</evidence>
<dbReference type="Pfam" id="PF05208">
    <property type="entry name" value="ALG3"/>
    <property type="match status" value="1"/>
</dbReference>
<sequence length="420" mass="49319">MSPKKKQFNLLNIVKKYVNKNFLIDLCTNPCQIKYTCWLLLLLELFLNLIIIERVKYTEIDWTAYMQEVEGFLNGTLDYKYLKGDTGPLVYPAGFVYIYTVFYYITSQGHNVRLAQYIFLVLHLAQTYLVFRLYTKARKLPPYALVFTTLTSYRIHSIYVLRLFNDPIAVLLFYASLNLLLDNRWKLGSIVYSLAVSVKMNILLYAPCLLVCYLTNLSRSEVIVQLALCGTVQLILGAPFLYTNFVSYVRGSFDIGRIFEHKWTVNYRFLNVETFENRYFHVALLLVHIYLLFKFLPFFKKYLSSYAKLNTIKGDLNKNKTAKIKSINFDKNVQLFVLPFFVTNLIGITCARSLHYQFYSWYFHSLIYLGFCTKYRKSVIFCLLGLIELCWNTYPSTNWSSALLHVCHCTLLFGVYKYTK</sequence>
<dbReference type="PANTHER" id="PTHR12646:SF0">
    <property type="entry name" value="DOL-P-MAN:MAN(5)GLCNAC(2)-PP-DOL ALPHA-1,3-MANNOSYLTRANSFERASE"/>
    <property type="match status" value="1"/>
</dbReference>
<evidence type="ECO:0000256" key="4">
    <source>
        <dbReference type="ARBA" id="ARBA00022676"/>
    </source>
</evidence>
<dbReference type="EC" id="2.4.1.258" evidence="3"/>
<dbReference type="AlphaFoldDB" id="A0AAN7ZFS6"/>
<keyword evidence="8 11" id="KW-1133">Transmembrane helix</keyword>
<evidence type="ECO:0000256" key="2">
    <source>
        <dbReference type="ARBA" id="ARBA00004922"/>
    </source>
</evidence>
<evidence type="ECO:0000256" key="11">
    <source>
        <dbReference type="SAM" id="Phobius"/>
    </source>
</evidence>
<evidence type="ECO:0000313" key="12">
    <source>
        <dbReference type="EMBL" id="KAK5638003.1"/>
    </source>
</evidence>
<proteinExistence type="predicted"/>
<protein>
    <recommendedName>
        <fullName evidence="3">dolichyl-P-Man:Man5GlcNAc2-PP-dolichol alpha-1,3-mannosyltransferase</fullName>
        <ecNumber evidence="3">2.4.1.258</ecNumber>
    </recommendedName>
</protein>
<evidence type="ECO:0000256" key="3">
    <source>
        <dbReference type="ARBA" id="ARBA00011964"/>
    </source>
</evidence>
<name>A0AAN7ZFS6_9COLE</name>
<dbReference type="EMBL" id="JAVRBK010000010">
    <property type="protein sequence ID" value="KAK5638003.1"/>
    <property type="molecule type" value="Genomic_DNA"/>
</dbReference>
<keyword evidence="6 11" id="KW-0812">Transmembrane</keyword>
<evidence type="ECO:0000256" key="10">
    <source>
        <dbReference type="ARBA" id="ARBA00049506"/>
    </source>
</evidence>
<evidence type="ECO:0000256" key="7">
    <source>
        <dbReference type="ARBA" id="ARBA00022824"/>
    </source>
</evidence>
<evidence type="ECO:0000313" key="13">
    <source>
        <dbReference type="Proteomes" id="UP001329430"/>
    </source>
</evidence>
<comment type="catalytic activity">
    <reaction evidence="10">
        <text>an alpha-D-Man-(1-&gt;2)-alpha-D-Man-(1-&gt;2)-alpha-D-Man-(1-&gt;3)-[alpha-D-Man-(1-&gt;6)]-beta-D-Man-(1-&gt;4)-beta-D-GlcNAc-(1-&gt;4)-alpha-D-GlcNAc-diphospho-di-trans,poly-cis-dolichol + a di-trans,poly-cis-dolichyl beta-D-mannosyl phosphate = an alpha-D-Man-(1-&gt;2)-alpha-D-Man-(1-&gt;2)-alpha-D-Man-(1-&gt;3)-[alpha-D-Man-(1-&gt;3)-alpha-D-Man-(1-&gt;6)]-beta-D-Man-(1-&gt;4)-beta-D-GlcNAc-(1-&gt;4)-alpha-D-GlcNAc-diphospho-di-trans,poly-cis-dolichol + a di-trans,poly-cis-dolichyl phosphate + H(+)</text>
        <dbReference type="Rhea" id="RHEA:29527"/>
        <dbReference type="Rhea" id="RHEA-COMP:19498"/>
        <dbReference type="Rhea" id="RHEA-COMP:19501"/>
        <dbReference type="Rhea" id="RHEA-COMP:19516"/>
        <dbReference type="Rhea" id="RHEA-COMP:19517"/>
        <dbReference type="ChEBI" id="CHEBI:15378"/>
        <dbReference type="ChEBI" id="CHEBI:57683"/>
        <dbReference type="ChEBI" id="CHEBI:58211"/>
        <dbReference type="ChEBI" id="CHEBI:132515"/>
        <dbReference type="ChEBI" id="CHEBI:132516"/>
        <dbReference type="EC" id="2.4.1.258"/>
    </reaction>
    <physiologicalReaction direction="left-to-right" evidence="10">
        <dbReference type="Rhea" id="RHEA:29528"/>
    </physiologicalReaction>
</comment>
<feature type="transmembrane region" description="Helical" evidence="11">
    <location>
        <begin position="117"/>
        <end position="135"/>
    </location>
</feature>
<feature type="transmembrane region" description="Helical" evidence="11">
    <location>
        <begin position="333"/>
        <end position="354"/>
    </location>
</feature>
<evidence type="ECO:0000256" key="1">
    <source>
        <dbReference type="ARBA" id="ARBA00004477"/>
    </source>
</evidence>
<comment type="caution">
    <text evidence="12">The sequence shown here is derived from an EMBL/GenBank/DDBJ whole genome shotgun (WGS) entry which is preliminary data.</text>
</comment>
<evidence type="ECO:0000256" key="8">
    <source>
        <dbReference type="ARBA" id="ARBA00022989"/>
    </source>
</evidence>
<dbReference type="GO" id="GO:0052925">
    <property type="term" value="F:dol-P-Man:Man(5)GlcNAc(2)-PP-Dol alpha-1,3-mannosyltransferase activity"/>
    <property type="evidence" value="ECO:0007669"/>
    <property type="project" value="UniProtKB-EC"/>
</dbReference>
<dbReference type="PANTHER" id="PTHR12646">
    <property type="entry name" value="NOT56 - RELATED"/>
    <property type="match status" value="1"/>
</dbReference>
<keyword evidence="13" id="KW-1185">Reference proteome</keyword>
<feature type="transmembrane region" description="Helical" evidence="11">
    <location>
        <begin position="222"/>
        <end position="242"/>
    </location>
</feature>
<dbReference type="GO" id="GO:0005789">
    <property type="term" value="C:endoplasmic reticulum membrane"/>
    <property type="evidence" value="ECO:0007669"/>
    <property type="project" value="UniProtKB-SubCell"/>
</dbReference>
<keyword evidence="9 11" id="KW-0472">Membrane</keyword>
<feature type="transmembrane region" description="Helical" evidence="11">
    <location>
        <begin position="156"/>
        <end position="177"/>
    </location>
</feature>
<organism evidence="12 13">
    <name type="scientific">Pyrocoelia pectoralis</name>
    <dbReference type="NCBI Taxonomy" id="417401"/>
    <lineage>
        <taxon>Eukaryota</taxon>
        <taxon>Metazoa</taxon>
        <taxon>Ecdysozoa</taxon>
        <taxon>Arthropoda</taxon>
        <taxon>Hexapoda</taxon>
        <taxon>Insecta</taxon>
        <taxon>Pterygota</taxon>
        <taxon>Neoptera</taxon>
        <taxon>Endopterygota</taxon>
        <taxon>Coleoptera</taxon>
        <taxon>Polyphaga</taxon>
        <taxon>Elateriformia</taxon>
        <taxon>Elateroidea</taxon>
        <taxon>Lampyridae</taxon>
        <taxon>Lampyrinae</taxon>
        <taxon>Pyrocoelia</taxon>
    </lineage>
</organism>
<gene>
    <name evidence="12" type="ORF">RI129_012298</name>
</gene>
<feature type="transmembrane region" description="Helical" evidence="11">
    <location>
        <begin position="399"/>
        <end position="416"/>
    </location>
</feature>
<keyword evidence="7" id="KW-0256">Endoplasmic reticulum</keyword>
<reference evidence="12 13" key="1">
    <citation type="journal article" date="2024" name="Insects">
        <title>An Improved Chromosome-Level Genome Assembly of the Firefly Pyrocoelia pectoralis.</title>
        <authorList>
            <person name="Fu X."/>
            <person name="Meyer-Rochow V.B."/>
            <person name="Ballantyne L."/>
            <person name="Zhu X."/>
        </authorList>
    </citation>
    <scope>NUCLEOTIDE SEQUENCE [LARGE SCALE GENOMIC DNA]</scope>
    <source>
        <strain evidence="12">XCY_ONT2</strain>
    </source>
</reference>
<evidence type="ECO:0000256" key="9">
    <source>
        <dbReference type="ARBA" id="ARBA00023136"/>
    </source>
</evidence>
<dbReference type="InterPro" id="IPR007873">
    <property type="entry name" value="Glycosyltransferase_ALG3"/>
</dbReference>
<evidence type="ECO:0000256" key="6">
    <source>
        <dbReference type="ARBA" id="ARBA00022692"/>
    </source>
</evidence>
<feature type="transmembrane region" description="Helical" evidence="11">
    <location>
        <begin position="89"/>
        <end position="105"/>
    </location>
</feature>
<comment type="subcellular location">
    <subcellularLocation>
        <location evidence="1">Endoplasmic reticulum membrane</location>
        <topology evidence="1">Multi-pass membrane protein</topology>
    </subcellularLocation>
</comment>
<keyword evidence="5" id="KW-0808">Transferase</keyword>
<feature type="transmembrane region" description="Helical" evidence="11">
    <location>
        <begin position="189"/>
        <end position="215"/>
    </location>
</feature>